<dbReference type="GO" id="GO:0008863">
    <property type="term" value="F:formate dehydrogenase (NAD+) activity"/>
    <property type="evidence" value="ECO:0007669"/>
    <property type="project" value="TreeGrafter"/>
</dbReference>
<dbReference type="PROSITE" id="PS00065">
    <property type="entry name" value="D_2_HYDROXYACID_DH_1"/>
    <property type="match status" value="1"/>
</dbReference>
<dbReference type="GO" id="GO:0051287">
    <property type="term" value="F:NAD binding"/>
    <property type="evidence" value="ECO:0007669"/>
    <property type="project" value="InterPro"/>
</dbReference>
<accession>A0AAW1TBH2</accession>
<keyword evidence="2" id="KW-0520">NAD</keyword>
<dbReference type="PANTHER" id="PTHR42938">
    <property type="entry name" value="FORMATE DEHYDROGENASE 1"/>
    <property type="match status" value="1"/>
</dbReference>
<protein>
    <recommendedName>
        <fullName evidence="8">Formate dehydrogenase</fullName>
    </recommendedName>
</protein>
<dbReference type="PROSITE" id="PS00671">
    <property type="entry name" value="D_2_HYDROXYACID_DH_3"/>
    <property type="match status" value="1"/>
</dbReference>
<feature type="domain" description="D-isomer specific 2-hydroxyacid dehydrogenase catalytic" evidence="4">
    <location>
        <begin position="42"/>
        <end position="337"/>
    </location>
</feature>
<proteinExistence type="inferred from homology"/>
<name>A0AAW1TBH2_9CHLO</name>
<evidence type="ECO:0000259" key="4">
    <source>
        <dbReference type="Pfam" id="PF00389"/>
    </source>
</evidence>
<organism evidence="6 7">
    <name type="scientific">Apatococcus fuscideae</name>
    <dbReference type="NCBI Taxonomy" id="2026836"/>
    <lineage>
        <taxon>Eukaryota</taxon>
        <taxon>Viridiplantae</taxon>
        <taxon>Chlorophyta</taxon>
        <taxon>core chlorophytes</taxon>
        <taxon>Trebouxiophyceae</taxon>
        <taxon>Chlorellales</taxon>
        <taxon>Chlorellaceae</taxon>
        <taxon>Apatococcus</taxon>
    </lineage>
</organism>
<dbReference type="SUPFAM" id="SSF52283">
    <property type="entry name" value="Formate/glycerate dehydrogenase catalytic domain-like"/>
    <property type="match status" value="1"/>
</dbReference>
<dbReference type="SUPFAM" id="SSF51735">
    <property type="entry name" value="NAD(P)-binding Rossmann-fold domains"/>
    <property type="match status" value="1"/>
</dbReference>
<dbReference type="PROSITE" id="PS00670">
    <property type="entry name" value="D_2_HYDROXYACID_DH_2"/>
    <property type="match status" value="1"/>
</dbReference>
<dbReference type="InterPro" id="IPR029752">
    <property type="entry name" value="D-isomer_DH_CS1"/>
</dbReference>
<evidence type="ECO:0000313" key="6">
    <source>
        <dbReference type="EMBL" id="KAK9866120.1"/>
    </source>
</evidence>
<comment type="caution">
    <text evidence="6">The sequence shown here is derived from an EMBL/GenBank/DDBJ whole genome shotgun (WGS) entry which is preliminary data.</text>
</comment>
<dbReference type="Pfam" id="PF02826">
    <property type="entry name" value="2-Hacid_dh_C"/>
    <property type="match status" value="1"/>
</dbReference>
<dbReference type="GO" id="GO:0016616">
    <property type="term" value="F:oxidoreductase activity, acting on the CH-OH group of donors, NAD or NADP as acceptor"/>
    <property type="evidence" value="ECO:0007669"/>
    <property type="project" value="InterPro"/>
</dbReference>
<gene>
    <name evidence="6" type="ORF">WJX84_002614</name>
</gene>
<reference evidence="6 7" key="1">
    <citation type="journal article" date="2024" name="Nat. Commun.">
        <title>Phylogenomics reveals the evolutionary origins of lichenization in chlorophyte algae.</title>
        <authorList>
            <person name="Puginier C."/>
            <person name="Libourel C."/>
            <person name="Otte J."/>
            <person name="Skaloud P."/>
            <person name="Haon M."/>
            <person name="Grisel S."/>
            <person name="Petersen M."/>
            <person name="Berrin J.G."/>
            <person name="Delaux P.M."/>
            <person name="Dal Grande F."/>
            <person name="Keller J."/>
        </authorList>
    </citation>
    <scope>NUCLEOTIDE SEQUENCE [LARGE SCALE GENOMIC DNA]</scope>
    <source>
        <strain evidence="6 7">SAG 2523</strain>
    </source>
</reference>
<keyword evidence="7" id="KW-1185">Reference proteome</keyword>
<dbReference type="InterPro" id="IPR029753">
    <property type="entry name" value="D-isomer_DH_CS"/>
</dbReference>
<evidence type="ECO:0000259" key="5">
    <source>
        <dbReference type="Pfam" id="PF02826"/>
    </source>
</evidence>
<dbReference type="AlphaFoldDB" id="A0AAW1TBH2"/>
<dbReference type="EMBL" id="JALJOV010000187">
    <property type="protein sequence ID" value="KAK9866120.1"/>
    <property type="molecule type" value="Genomic_DNA"/>
</dbReference>
<feature type="domain" description="D-isomer specific 2-hydroxyacid dehydrogenase NAD-binding" evidence="5">
    <location>
        <begin position="134"/>
        <end position="311"/>
    </location>
</feature>
<dbReference type="InterPro" id="IPR036291">
    <property type="entry name" value="NAD(P)-bd_dom_sf"/>
</dbReference>
<comment type="similarity">
    <text evidence="3">Belongs to the D-isomer specific 2-hydroxyacid dehydrogenase family.</text>
</comment>
<evidence type="ECO:0000256" key="3">
    <source>
        <dbReference type="RuleBase" id="RU003719"/>
    </source>
</evidence>
<keyword evidence="1 3" id="KW-0560">Oxidoreductase</keyword>
<evidence type="ECO:0000313" key="7">
    <source>
        <dbReference type="Proteomes" id="UP001485043"/>
    </source>
</evidence>
<dbReference type="NCBIfam" id="NF005750">
    <property type="entry name" value="PRK07574.1"/>
    <property type="match status" value="1"/>
</dbReference>
<evidence type="ECO:0000256" key="2">
    <source>
        <dbReference type="ARBA" id="ARBA00023027"/>
    </source>
</evidence>
<dbReference type="PANTHER" id="PTHR42938:SF9">
    <property type="entry name" value="FORMATE DEHYDROGENASE 1"/>
    <property type="match status" value="1"/>
</dbReference>
<dbReference type="Gene3D" id="3.40.50.720">
    <property type="entry name" value="NAD(P)-binding Rossmann-like Domain"/>
    <property type="match status" value="2"/>
</dbReference>
<dbReference type="Pfam" id="PF00389">
    <property type="entry name" value="2-Hacid_dh"/>
    <property type="match status" value="1"/>
</dbReference>
<evidence type="ECO:0008006" key="8">
    <source>
        <dbReference type="Google" id="ProtNLM"/>
    </source>
</evidence>
<dbReference type="Proteomes" id="UP001485043">
    <property type="component" value="Unassembled WGS sequence"/>
</dbReference>
<dbReference type="InterPro" id="IPR006140">
    <property type="entry name" value="D-isomer_DH_NAD-bd"/>
</dbReference>
<evidence type="ECO:0000256" key="1">
    <source>
        <dbReference type="ARBA" id="ARBA00023002"/>
    </source>
</evidence>
<dbReference type="InterPro" id="IPR006139">
    <property type="entry name" value="D-isomer_2_OHA_DH_cat_dom"/>
</dbReference>
<sequence>MVFGFSKRYKVLAVLYEAKDKVTPELLSCKENELNLRKWLEGQGHTYVVVSDKDGEDSEFDKELKDADVVISTPFHPAYLTRERMDAAKKLKLAITAGIGSDHVELDAAVDHNLTVAECTGSNTVSTAEQTILCILSIVRNYPVGYSQIVNGGWDLAEVSNKAYDIEDKVVGIVGGGRIGQLVMQRLKGFNCKDIIYTKRHPLDKELEEEIGGRKVEFDELLTTSDVISLNLPLSDKTRGMFDKETIGRMKKGAFLVNTARGGIVDRDSVVEAVKSGHLAGYAGDVWEPQPPGKDHPWRSMPSHGMTPHYAGNTIDAQRRYTQNTKDMLECFFAGKAFPDESFYIVREGKLADQYS</sequence>